<dbReference type="Proteomes" id="UP000525686">
    <property type="component" value="Unassembled WGS sequence"/>
</dbReference>
<dbReference type="Proteomes" id="UP000517765">
    <property type="component" value="Unassembled WGS sequence"/>
</dbReference>
<evidence type="ECO:0000313" key="6">
    <source>
        <dbReference type="Proteomes" id="UP000517765"/>
    </source>
</evidence>
<evidence type="ECO:0000313" key="4">
    <source>
        <dbReference type="EMBL" id="MQS00316.1"/>
    </source>
</evidence>
<dbReference type="EMBL" id="JABJXA010000049">
    <property type="protein sequence ID" value="MBB1259306.1"/>
    <property type="molecule type" value="Genomic_DNA"/>
</dbReference>
<evidence type="ECO:0000313" key="5">
    <source>
        <dbReference type="Proteomes" id="UP000320857"/>
    </source>
</evidence>
<evidence type="ECO:0000313" key="7">
    <source>
        <dbReference type="Proteomes" id="UP000525686"/>
    </source>
</evidence>
<evidence type="ECO:0000313" key="3">
    <source>
        <dbReference type="EMBL" id="MBB1259306.1"/>
    </source>
</evidence>
<sequence length="200" mass="21501">MPIQANTLPPSLVAEINDLKRRLNALERKPQLGSVNERLPSGMMQSPSLEGPAGSTTHALGVINTTGLNMPVVICAIPFHIPWGTSGPLDVSVTLWLECGITGGRTKEITLDRTSAGNGWTRNVAYSWIHPQPVGFDDEAVYKHIAIFYRVNKRATFNGQSLTVGMGLPTISVGIPLGTYREESDDGNPRIDGALTPVEG</sequence>
<reference evidence="2" key="3">
    <citation type="journal article" name="Syst. Appl. Microbiol.">
        <title>Streptomyces alkaliterrae sp. nov., isolated from an alkaline soil, and emended descriptions of Streptomyces alkaliphilus, Streptomyces calidiresistens and Streptomyces durbertensis.</title>
        <authorList>
            <person name="Swiecimska M."/>
            <person name="Golinska P."/>
            <person name="Nouioui I."/>
            <person name="Wypij M."/>
            <person name="Rai M."/>
            <person name="Sangal V."/>
            <person name="Goodfellow M."/>
        </authorList>
    </citation>
    <scope>NUCLEOTIDE SEQUENCE</scope>
    <source>
        <strain evidence="2">OF3</strain>
        <strain evidence="3">OF8</strain>
    </source>
</reference>
<dbReference type="OrthoDB" id="4116477at2"/>
<evidence type="ECO:0008006" key="8">
    <source>
        <dbReference type="Google" id="ProtNLM"/>
    </source>
</evidence>
<protein>
    <recommendedName>
        <fullName evidence="8">Minor tail protein</fullName>
    </recommendedName>
</protein>
<proteinExistence type="predicted"/>
<organism evidence="4 5">
    <name type="scientific">Streptomyces alkaliterrae</name>
    <dbReference type="NCBI Taxonomy" id="2213162"/>
    <lineage>
        <taxon>Bacteria</taxon>
        <taxon>Bacillati</taxon>
        <taxon>Actinomycetota</taxon>
        <taxon>Actinomycetes</taxon>
        <taxon>Kitasatosporales</taxon>
        <taxon>Streptomycetaceae</taxon>
        <taxon>Streptomyces</taxon>
    </lineage>
</organism>
<feature type="region of interest" description="Disordered" evidence="1">
    <location>
        <begin position="30"/>
        <end position="51"/>
    </location>
</feature>
<comment type="caution">
    <text evidence="4">The sequence shown here is derived from an EMBL/GenBank/DDBJ whole genome shotgun (WGS) entry which is preliminary data.</text>
</comment>
<reference evidence="6 7" key="2">
    <citation type="submission" date="2020-05" db="EMBL/GenBank/DDBJ databases">
        <title>Classification of alakaliphilic streptomycetes isolated from an alkaline soil next to Lonar Crater, India and a proposal for the recognition of Streptomyces alkaliterrae sp. nov.</title>
        <authorList>
            <person name="Golinska P."/>
        </authorList>
    </citation>
    <scope>NUCLEOTIDE SEQUENCE [LARGE SCALE GENOMIC DNA]</scope>
    <source>
        <strain evidence="7">OF3</strain>
        <strain evidence="6">OF8</strain>
    </source>
</reference>
<feature type="region of interest" description="Disordered" evidence="1">
    <location>
        <begin position="181"/>
        <end position="200"/>
    </location>
</feature>
<accession>A0A5P0YJ16</accession>
<dbReference type="AlphaFoldDB" id="A0A5P0YJ16"/>
<dbReference type="EMBL" id="JABJWZ010000002">
    <property type="protein sequence ID" value="MBB1251847.1"/>
    <property type="molecule type" value="Genomic_DNA"/>
</dbReference>
<keyword evidence="5" id="KW-1185">Reference proteome</keyword>
<reference evidence="4 5" key="1">
    <citation type="submission" date="2019-10" db="EMBL/GenBank/DDBJ databases">
        <title>Streptomyces sp. nov., a novel actinobacterium isolated from alkaline environment.</title>
        <authorList>
            <person name="Golinska P."/>
        </authorList>
    </citation>
    <scope>NUCLEOTIDE SEQUENCE [LARGE SCALE GENOMIC DNA]</scope>
    <source>
        <strain evidence="4 5">OF1</strain>
    </source>
</reference>
<name>A0A5P0YJ16_9ACTN</name>
<dbReference type="Proteomes" id="UP000320857">
    <property type="component" value="Unassembled WGS sequence"/>
</dbReference>
<evidence type="ECO:0000313" key="2">
    <source>
        <dbReference type="EMBL" id="MBB1251847.1"/>
    </source>
</evidence>
<gene>
    <name evidence="4" type="ORF">FNX44_000165</name>
    <name evidence="2" type="ORF">H3146_00490</name>
    <name evidence="3" type="ORF">H3147_10705</name>
</gene>
<dbReference type="EMBL" id="VJYK02000001">
    <property type="protein sequence ID" value="MQS00316.1"/>
    <property type="molecule type" value="Genomic_DNA"/>
</dbReference>
<evidence type="ECO:0000256" key="1">
    <source>
        <dbReference type="SAM" id="MobiDB-lite"/>
    </source>
</evidence>